<dbReference type="SUPFAM" id="SSF56672">
    <property type="entry name" value="DNA/RNA polymerases"/>
    <property type="match status" value="1"/>
</dbReference>
<dbReference type="InterPro" id="IPR012337">
    <property type="entry name" value="RNaseH-like_sf"/>
</dbReference>
<name>A0AAE0Y9K8_9GAST</name>
<proteinExistence type="predicted"/>
<dbReference type="SUPFAM" id="SSF53098">
    <property type="entry name" value="Ribonuclease H-like"/>
    <property type="match status" value="1"/>
</dbReference>
<dbReference type="InterPro" id="IPR000477">
    <property type="entry name" value="RT_dom"/>
</dbReference>
<dbReference type="CDD" id="cd01650">
    <property type="entry name" value="RT_nLTR_like"/>
    <property type="match status" value="1"/>
</dbReference>
<dbReference type="Pfam" id="PF00075">
    <property type="entry name" value="RNase_H"/>
    <property type="match status" value="1"/>
</dbReference>
<feature type="domain" description="Reverse transcriptase" evidence="1">
    <location>
        <begin position="231"/>
        <end position="482"/>
    </location>
</feature>
<dbReference type="PANTHER" id="PTHR19446">
    <property type="entry name" value="REVERSE TRANSCRIPTASES"/>
    <property type="match status" value="1"/>
</dbReference>
<evidence type="ECO:0000313" key="2">
    <source>
        <dbReference type="EMBL" id="KAK3737604.1"/>
    </source>
</evidence>
<dbReference type="GO" id="GO:0004523">
    <property type="term" value="F:RNA-DNA hybrid ribonuclease activity"/>
    <property type="evidence" value="ECO:0007669"/>
    <property type="project" value="InterPro"/>
</dbReference>
<dbReference type="InterPro" id="IPR002156">
    <property type="entry name" value="RNaseH_domain"/>
</dbReference>
<evidence type="ECO:0000313" key="3">
    <source>
        <dbReference type="Proteomes" id="UP001283361"/>
    </source>
</evidence>
<dbReference type="EMBL" id="JAWDGP010006640">
    <property type="protein sequence ID" value="KAK3737604.1"/>
    <property type="molecule type" value="Genomic_DNA"/>
</dbReference>
<dbReference type="GO" id="GO:0003676">
    <property type="term" value="F:nucleic acid binding"/>
    <property type="evidence" value="ECO:0007669"/>
    <property type="project" value="InterPro"/>
</dbReference>
<evidence type="ECO:0000259" key="1">
    <source>
        <dbReference type="PROSITE" id="PS50878"/>
    </source>
</evidence>
<keyword evidence="3" id="KW-1185">Reference proteome</keyword>
<dbReference type="InterPro" id="IPR036397">
    <property type="entry name" value="RNaseH_sf"/>
</dbReference>
<dbReference type="Proteomes" id="UP001283361">
    <property type="component" value="Unassembled WGS sequence"/>
</dbReference>
<dbReference type="PROSITE" id="PS50878">
    <property type="entry name" value="RT_POL"/>
    <property type="match status" value="1"/>
</dbReference>
<dbReference type="InterPro" id="IPR043502">
    <property type="entry name" value="DNA/RNA_pol_sf"/>
</dbReference>
<accession>A0AAE0Y9K8</accession>
<sequence>MSQAINARSHKVDRTARYITEAILTAAKKTIPRGARKNYRPFWTDELEKLEDEVNKVRKDAEENPNINNNIKLKETTARLRRETISTQRKGWQEKTASLNLEKDGSKLWNLVATLNGEKSKSGPIVLEKEGTTVTGKEAANVFIKQYAGVSDIEINKDRRRQVNLDILELKEASHGLKDTEMDRKFTNEELEQALRELKMKKSPGPDQVTNEMLVNLGNGMKRKLLQLFNTSWRSGRIPQAWKEATMTPIHKQGKSKDKAESYRPISLLSCLCKTMERMVNTRLTWYLENNSILIEEQAGFRKGRCTDQITLISQSIEDGFQEKKNTFAVWIDMEKAFDRVWKKGLSYKLQKYGITGKMHQWITEYLRKRKARVKIQEHLSRCHTLKEGVPQGSVLSPTLFSIYINDIQSVIPKGVNAALYADDLAIWTTEENIGTAKTYTGYVRPVLEYGVTSWGMAAKSNVQKSRAGSYMEALTILGRITPSIPQAKAVILSDSRSVLEKLEVLRGAERQQLAKGLKNAVQNTQSLVLQWIPAHCGIEGNERADSLAKEGSQLEQIERDLMYSEVKTIIKNSMKNKWKESHPEFNRQDGVHQLDRRGQTTIFRLRTGHNRLRHHMNRVFKVGETNLCSCGEAAETAEHVLQNCQTYDALRQSIWNEAVDMTTKLYGPPHELERTAAFIAKAGIAV</sequence>
<protein>
    <recommendedName>
        <fullName evidence="1">Reverse transcriptase domain-containing protein</fullName>
    </recommendedName>
</protein>
<dbReference type="GO" id="GO:0006259">
    <property type="term" value="P:DNA metabolic process"/>
    <property type="evidence" value="ECO:0007669"/>
    <property type="project" value="UniProtKB-ARBA"/>
</dbReference>
<comment type="caution">
    <text evidence="2">The sequence shown here is derived from an EMBL/GenBank/DDBJ whole genome shotgun (WGS) entry which is preliminary data.</text>
</comment>
<organism evidence="2 3">
    <name type="scientific">Elysia crispata</name>
    <name type="common">lettuce slug</name>
    <dbReference type="NCBI Taxonomy" id="231223"/>
    <lineage>
        <taxon>Eukaryota</taxon>
        <taxon>Metazoa</taxon>
        <taxon>Spiralia</taxon>
        <taxon>Lophotrochozoa</taxon>
        <taxon>Mollusca</taxon>
        <taxon>Gastropoda</taxon>
        <taxon>Heterobranchia</taxon>
        <taxon>Euthyneura</taxon>
        <taxon>Panpulmonata</taxon>
        <taxon>Sacoglossa</taxon>
        <taxon>Placobranchoidea</taxon>
        <taxon>Plakobranchidae</taxon>
        <taxon>Elysia</taxon>
    </lineage>
</organism>
<gene>
    <name evidence="2" type="ORF">RRG08_062231</name>
</gene>
<reference evidence="2" key="1">
    <citation type="journal article" date="2023" name="G3 (Bethesda)">
        <title>A reference genome for the long-term kleptoplast-retaining sea slug Elysia crispata morphotype clarki.</title>
        <authorList>
            <person name="Eastman K.E."/>
            <person name="Pendleton A.L."/>
            <person name="Shaikh M.A."/>
            <person name="Suttiyut T."/>
            <person name="Ogas R."/>
            <person name="Tomko P."/>
            <person name="Gavelis G."/>
            <person name="Widhalm J.R."/>
            <person name="Wisecaver J.H."/>
        </authorList>
    </citation>
    <scope>NUCLEOTIDE SEQUENCE</scope>
    <source>
        <strain evidence="2">ECLA1</strain>
    </source>
</reference>
<dbReference type="AlphaFoldDB" id="A0AAE0Y9K8"/>
<dbReference type="Gene3D" id="3.30.420.10">
    <property type="entry name" value="Ribonuclease H-like superfamily/Ribonuclease H"/>
    <property type="match status" value="1"/>
</dbReference>
<dbReference type="Pfam" id="PF00078">
    <property type="entry name" value="RVT_1"/>
    <property type="match status" value="1"/>
</dbReference>